<dbReference type="InterPro" id="IPR002201">
    <property type="entry name" value="Glyco_trans_9"/>
</dbReference>
<dbReference type="InterPro" id="IPR051199">
    <property type="entry name" value="LPS_LOS_Heptosyltrfase"/>
</dbReference>
<evidence type="ECO:0000256" key="2">
    <source>
        <dbReference type="ARBA" id="ARBA00022679"/>
    </source>
</evidence>
<protein>
    <submittedName>
        <fullName evidence="3">Glycosyltransferase family 9 protein</fullName>
    </submittedName>
</protein>
<accession>A0ABV6YZY3</accession>
<evidence type="ECO:0000313" key="4">
    <source>
        <dbReference type="Proteomes" id="UP001594351"/>
    </source>
</evidence>
<sequence>MPEMLLHNIKKDAKIAVIRFSSLGDIILAMPVLKILRHSVPEATIKIIVKEPYSELFTECSYIDGVIPLAPKNHEKHPIRNLIKKLQTEQFDLMLDWHGNLRSRLLSIVSIKTRVIRYRKGSIQRRLLVTLGRRWGRFPTTAEKYLKTIKNIKFREQLQGPELELSEQERQWAHHELSNRFPRSAGIVICMGPGARHATKRWPSDEYKKLAQLFLNSNTKIKGIVLLGDEGEYSMLEPISRHLEPAVINLAGSLSIRETASIIDQSHFMITNDTGLMHLATAVSTPVIAIFGPTSRELGFFPMGHQARVVETMLPCRPCSLHGSEACPLGTLECMTSISADRVYQEATKLLAPD</sequence>
<keyword evidence="1" id="KW-0328">Glycosyltransferase</keyword>
<comment type="caution">
    <text evidence="3">The sequence shown here is derived from an EMBL/GenBank/DDBJ whole genome shotgun (WGS) entry which is preliminary data.</text>
</comment>
<dbReference type="Proteomes" id="UP001594351">
    <property type="component" value="Unassembled WGS sequence"/>
</dbReference>
<dbReference type="Gene3D" id="3.40.50.2000">
    <property type="entry name" value="Glycogen Phosphorylase B"/>
    <property type="match status" value="2"/>
</dbReference>
<dbReference type="PANTHER" id="PTHR30160">
    <property type="entry name" value="TETRAACYLDISACCHARIDE 4'-KINASE-RELATED"/>
    <property type="match status" value="1"/>
</dbReference>
<keyword evidence="2" id="KW-0808">Transferase</keyword>
<proteinExistence type="predicted"/>
<reference evidence="3 4" key="1">
    <citation type="submission" date="2024-09" db="EMBL/GenBank/DDBJ databases">
        <title>Laminarin stimulates single cell rates of sulfate reduction while oxygen inhibits transcriptomic activity in coastal marine sediment.</title>
        <authorList>
            <person name="Lindsay M."/>
            <person name="Orcutt B."/>
            <person name="Emerson D."/>
            <person name="Stepanauskas R."/>
            <person name="D'Angelo T."/>
        </authorList>
    </citation>
    <scope>NUCLEOTIDE SEQUENCE [LARGE SCALE GENOMIC DNA]</scope>
    <source>
        <strain evidence="3">SAG AM-311-K15</strain>
    </source>
</reference>
<dbReference type="EMBL" id="JBHPBY010000221">
    <property type="protein sequence ID" value="MFC1851749.1"/>
    <property type="molecule type" value="Genomic_DNA"/>
</dbReference>
<organism evidence="3 4">
    <name type="scientific">candidate division CSSED10-310 bacterium</name>
    <dbReference type="NCBI Taxonomy" id="2855610"/>
    <lineage>
        <taxon>Bacteria</taxon>
        <taxon>Bacteria division CSSED10-310</taxon>
    </lineage>
</organism>
<evidence type="ECO:0000256" key="1">
    <source>
        <dbReference type="ARBA" id="ARBA00022676"/>
    </source>
</evidence>
<dbReference type="SUPFAM" id="SSF53756">
    <property type="entry name" value="UDP-Glycosyltransferase/glycogen phosphorylase"/>
    <property type="match status" value="1"/>
</dbReference>
<dbReference type="CDD" id="cd03789">
    <property type="entry name" value="GT9_LPS_heptosyltransferase"/>
    <property type="match status" value="1"/>
</dbReference>
<dbReference type="Pfam" id="PF01075">
    <property type="entry name" value="Glyco_transf_9"/>
    <property type="match status" value="1"/>
</dbReference>
<keyword evidence="4" id="KW-1185">Reference proteome</keyword>
<gene>
    <name evidence="3" type="ORF">ACFL27_16280</name>
</gene>
<evidence type="ECO:0000313" key="3">
    <source>
        <dbReference type="EMBL" id="MFC1851749.1"/>
    </source>
</evidence>
<name>A0ABV6YZY3_UNCC1</name>